<dbReference type="GO" id="GO:0006654">
    <property type="term" value="P:phosphatidic acid biosynthetic process"/>
    <property type="evidence" value="ECO:0007669"/>
    <property type="project" value="InterPro"/>
</dbReference>
<dbReference type="AlphaFoldDB" id="A0A1C7FDF6"/>
<dbReference type="PANTHER" id="PTHR34299:SF1">
    <property type="entry name" value="DIACYLGLYCEROL KINASE"/>
    <property type="match status" value="1"/>
</dbReference>
<evidence type="ECO:0000256" key="15">
    <source>
        <dbReference type="ARBA" id="ARBA00022989"/>
    </source>
</evidence>
<keyword evidence="10 23" id="KW-0479">Metal-binding</keyword>
<keyword evidence="19 24" id="KW-1208">Phospholipid metabolism</keyword>
<keyword evidence="11 22" id="KW-0547">Nucleotide-binding</keyword>
<comment type="function">
    <text evidence="24">Catalyzes the ATP-dependent phosphorylation of sn-l,2-diacylglycerol (DAG) to phosphatidic acid. Involved in the recycling of diacylglycerol produced as a by-product during membrane-derived oligosaccharide (MDO) biosynthesis.</text>
</comment>
<evidence type="ECO:0000313" key="25">
    <source>
        <dbReference type="EMBL" id="ANU37747.1"/>
    </source>
</evidence>
<feature type="transmembrane region" description="Helical" evidence="24">
    <location>
        <begin position="103"/>
        <end position="124"/>
    </location>
</feature>
<keyword evidence="12 24" id="KW-0418">Kinase</keyword>
<dbReference type="GeneID" id="96872299"/>
<dbReference type="GO" id="GO:0005886">
    <property type="term" value="C:plasma membrane"/>
    <property type="evidence" value="ECO:0007669"/>
    <property type="project" value="UniProtKB-SubCell"/>
</dbReference>
<keyword evidence="9 24" id="KW-0812">Transmembrane</keyword>
<evidence type="ECO:0000313" key="26">
    <source>
        <dbReference type="Proteomes" id="UP000092528"/>
    </source>
</evidence>
<dbReference type="Proteomes" id="UP000092528">
    <property type="component" value="Chromosome 1"/>
</dbReference>
<dbReference type="InterPro" id="IPR000829">
    <property type="entry name" value="DAGK"/>
</dbReference>
<feature type="binding site" evidence="21">
    <location>
        <position position="105"/>
    </location>
    <ligand>
        <name>substrate</name>
    </ligand>
</feature>
<evidence type="ECO:0000256" key="11">
    <source>
        <dbReference type="ARBA" id="ARBA00022741"/>
    </source>
</evidence>
<evidence type="ECO:0000256" key="10">
    <source>
        <dbReference type="ARBA" id="ARBA00022723"/>
    </source>
</evidence>
<feature type="binding site" evidence="22">
    <location>
        <position position="83"/>
    </location>
    <ligand>
        <name>ATP</name>
        <dbReference type="ChEBI" id="CHEBI:30616"/>
    </ligand>
</feature>
<keyword evidence="5" id="KW-1003">Cell membrane</keyword>
<organism evidence="25 26">
    <name type="scientific">Vibrio scophthalmi</name>
    <dbReference type="NCBI Taxonomy" id="45658"/>
    <lineage>
        <taxon>Bacteria</taxon>
        <taxon>Pseudomonadati</taxon>
        <taxon>Pseudomonadota</taxon>
        <taxon>Gammaproteobacteria</taxon>
        <taxon>Vibrionales</taxon>
        <taxon>Vibrionaceae</taxon>
        <taxon>Vibrio</taxon>
    </lineage>
</organism>
<dbReference type="Pfam" id="PF01219">
    <property type="entry name" value="DAGK_prokar"/>
    <property type="match status" value="1"/>
</dbReference>
<evidence type="ECO:0000256" key="16">
    <source>
        <dbReference type="ARBA" id="ARBA00023098"/>
    </source>
</evidence>
<dbReference type="CDD" id="cd14264">
    <property type="entry name" value="DAGK_IM"/>
    <property type="match status" value="1"/>
</dbReference>
<protein>
    <recommendedName>
        <fullName evidence="4 24">Diacylglycerol kinase</fullName>
        <ecNumber evidence="3 24">2.7.1.107</ecNumber>
    </recommendedName>
</protein>
<feature type="binding site" evidence="22">
    <location>
        <position position="35"/>
    </location>
    <ligand>
        <name>ATP</name>
        <dbReference type="ChEBI" id="CHEBI:30616"/>
    </ligand>
</feature>
<comment type="similarity">
    <text evidence="2 24">Belongs to the bacterial diacylglycerol kinase family.</text>
</comment>
<evidence type="ECO:0000256" key="19">
    <source>
        <dbReference type="ARBA" id="ARBA00023264"/>
    </source>
</evidence>
<comment type="subcellular location">
    <subcellularLocation>
        <location evidence="1 24">Cell inner membrane</location>
        <topology evidence="1 24">Multi-pass membrane protein</topology>
    </subcellularLocation>
</comment>
<name>A0A1C7FDF6_9VIBR</name>
<keyword evidence="7 24" id="KW-0997">Cell inner membrane</keyword>
<dbReference type="EMBL" id="CP016414">
    <property type="protein sequence ID" value="ANU37747.1"/>
    <property type="molecule type" value="Genomic_DNA"/>
</dbReference>
<feature type="transmembrane region" description="Helical" evidence="24">
    <location>
        <begin position="63"/>
        <end position="82"/>
    </location>
</feature>
<dbReference type="Gene3D" id="1.10.287.3610">
    <property type="match status" value="1"/>
</dbReference>
<evidence type="ECO:0000256" key="13">
    <source>
        <dbReference type="ARBA" id="ARBA00022840"/>
    </source>
</evidence>
<keyword evidence="15 24" id="KW-1133">Transmembrane helix</keyword>
<evidence type="ECO:0000256" key="4">
    <source>
        <dbReference type="ARBA" id="ARBA00017575"/>
    </source>
</evidence>
<feature type="binding site" evidence="23">
    <location>
        <position position="35"/>
    </location>
    <ligand>
        <name>a divalent metal cation</name>
        <dbReference type="ChEBI" id="CHEBI:60240"/>
    </ligand>
</feature>
<keyword evidence="17 24" id="KW-0472">Membrane</keyword>
<feature type="active site" description="Proton acceptor" evidence="20">
    <location>
        <position position="76"/>
    </location>
</feature>
<gene>
    <name evidence="25" type="primary">dgkA</name>
    <name evidence="25" type="ORF">VSVS05_02669</name>
</gene>
<evidence type="ECO:0000256" key="9">
    <source>
        <dbReference type="ARBA" id="ARBA00022692"/>
    </source>
</evidence>
<dbReference type="PATRIC" id="fig|45658.7.peg.2629"/>
<evidence type="ECO:0000256" key="23">
    <source>
        <dbReference type="PIRSR" id="PIRSR600829-4"/>
    </source>
</evidence>
<dbReference type="EC" id="2.7.1.107" evidence="3 24"/>
<evidence type="ECO:0000256" key="14">
    <source>
        <dbReference type="ARBA" id="ARBA00022842"/>
    </source>
</evidence>
<keyword evidence="18" id="KW-0594">Phospholipid biosynthesis</keyword>
<feature type="binding site" evidence="22">
    <location>
        <position position="16"/>
    </location>
    <ligand>
        <name>ATP</name>
        <dbReference type="ChEBI" id="CHEBI:30616"/>
    </ligand>
</feature>
<feature type="binding site" evidence="21">
    <location>
        <begin position="37"/>
        <end position="41"/>
    </location>
    <ligand>
        <name>substrate</name>
    </ligand>
</feature>
<dbReference type="GO" id="GO:0005524">
    <property type="term" value="F:ATP binding"/>
    <property type="evidence" value="ECO:0007669"/>
    <property type="project" value="UniProtKB-KW"/>
</dbReference>
<comment type="cofactor">
    <cofactor evidence="23">
        <name>Mg(2+)</name>
        <dbReference type="ChEBI" id="CHEBI:18420"/>
    </cofactor>
    <text evidence="23">Mn(2+), Zn(2+), Cd(2+) and Co(2+) support activity to lesser extents.</text>
</comment>
<reference evidence="25 26" key="1">
    <citation type="submission" date="2016-07" db="EMBL/GenBank/DDBJ databases">
        <title>Genome sequencing of Vibrio scophthalmi strain VS-05, an isolated from Paralichthys olivaceus.</title>
        <authorList>
            <person name="Han H.-J."/>
        </authorList>
    </citation>
    <scope>NUCLEOTIDE SEQUENCE [LARGE SCALE GENOMIC DNA]</scope>
    <source>
        <strain evidence="25 26">VS-05</strain>
    </source>
</reference>
<evidence type="ECO:0000256" key="6">
    <source>
        <dbReference type="ARBA" id="ARBA00022516"/>
    </source>
</evidence>
<evidence type="ECO:0000256" key="17">
    <source>
        <dbReference type="ARBA" id="ARBA00023136"/>
    </source>
</evidence>
<keyword evidence="26" id="KW-1185">Reference proteome</keyword>
<feature type="binding site" evidence="22">
    <location>
        <position position="23"/>
    </location>
    <ligand>
        <name>ATP</name>
        <dbReference type="ChEBI" id="CHEBI:30616"/>
    </ligand>
</feature>
<evidence type="ECO:0000256" key="8">
    <source>
        <dbReference type="ARBA" id="ARBA00022679"/>
    </source>
</evidence>
<accession>A0A1C7FDF6</accession>
<dbReference type="InterPro" id="IPR036945">
    <property type="entry name" value="DAGK_sf"/>
</dbReference>
<feature type="binding site" evidence="22">
    <location>
        <begin position="92"/>
        <end position="94"/>
    </location>
    <ligand>
        <name>ATP</name>
        <dbReference type="ChEBI" id="CHEBI:30616"/>
    </ligand>
</feature>
<evidence type="ECO:0000256" key="21">
    <source>
        <dbReference type="PIRSR" id="PIRSR600829-2"/>
    </source>
</evidence>
<keyword evidence="13 22" id="KW-0067">ATP-binding</keyword>
<feature type="binding site" evidence="21">
    <location>
        <position position="16"/>
    </location>
    <ligand>
        <name>substrate</name>
    </ligand>
</feature>
<dbReference type="GO" id="GO:0046872">
    <property type="term" value="F:metal ion binding"/>
    <property type="evidence" value="ECO:0007669"/>
    <property type="project" value="UniProtKB-KW"/>
</dbReference>
<evidence type="ECO:0000256" key="18">
    <source>
        <dbReference type="ARBA" id="ARBA00023209"/>
    </source>
</evidence>
<dbReference type="RefSeq" id="WP_065545851.1">
    <property type="nucleotide sequence ID" value="NZ_CP016414.1"/>
</dbReference>
<evidence type="ECO:0000256" key="7">
    <source>
        <dbReference type="ARBA" id="ARBA00022519"/>
    </source>
</evidence>
<dbReference type="PROSITE" id="PS01069">
    <property type="entry name" value="DAGK_PROKAR"/>
    <property type="match status" value="1"/>
</dbReference>
<feature type="binding site" evidence="21">
    <location>
        <position position="76"/>
    </location>
    <ligand>
        <name>substrate</name>
    </ligand>
</feature>
<feature type="binding site" evidence="22">
    <location>
        <begin position="101"/>
        <end position="102"/>
    </location>
    <ligand>
        <name>ATP</name>
        <dbReference type="ChEBI" id="CHEBI:30616"/>
    </ligand>
</feature>
<evidence type="ECO:0000256" key="20">
    <source>
        <dbReference type="PIRSR" id="PIRSR600829-1"/>
    </source>
</evidence>
<feature type="binding site" evidence="23">
    <location>
        <position position="83"/>
    </location>
    <ligand>
        <name>a divalent metal cation</name>
        <dbReference type="ChEBI" id="CHEBI:60240"/>
    </ligand>
</feature>
<evidence type="ECO:0000256" key="2">
    <source>
        <dbReference type="ARBA" id="ARBA00005967"/>
    </source>
</evidence>
<sequence>MTNHSHGKPGYTGIKRVVKATRYSFQGLKAAFQHEAAFRQEIVLLLIATVVSCLINVSTLEHIALIGVVVLVVIVELLNSAIEAIVDRIGSEHHELSGRAKDIGSAAVFVALVFAAFTWFYILVS</sequence>
<keyword evidence="6" id="KW-0444">Lipid biosynthesis</keyword>
<evidence type="ECO:0000256" key="24">
    <source>
        <dbReference type="RuleBase" id="RU363065"/>
    </source>
</evidence>
<evidence type="ECO:0000256" key="12">
    <source>
        <dbReference type="ARBA" id="ARBA00022777"/>
    </source>
</evidence>
<comment type="catalytic activity">
    <reaction evidence="24">
        <text>a 1,2-diacyl-sn-glycerol + ATP = a 1,2-diacyl-sn-glycero-3-phosphate + ADP + H(+)</text>
        <dbReference type="Rhea" id="RHEA:10272"/>
        <dbReference type="ChEBI" id="CHEBI:15378"/>
        <dbReference type="ChEBI" id="CHEBI:17815"/>
        <dbReference type="ChEBI" id="CHEBI:30616"/>
        <dbReference type="ChEBI" id="CHEBI:58608"/>
        <dbReference type="ChEBI" id="CHEBI:456216"/>
        <dbReference type="EC" id="2.7.1.107"/>
    </reaction>
</comment>
<evidence type="ECO:0000256" key="1">
    <source>
        <dbReference type="ARBA" id="ARBA00004429"/>
    </source>
</evidence>
<evidence type="ECO:0000256" key="22">
    <source>
        <dbReference type="PIRSR" id="PIRSR600829-3"/>
    </source>
</evidence>
<dbReference type="PANTHER" id="PTHR34299">
    <property type="entry name" value="DIACYLGLYCEROL KINASE"/>
    <property type="match status" value="1"/>
</dbReference>
<keyword evidence="16 24" id="KW-0443">Lipid metabolism</keyword>
<keyword evidence="8 24" id="KW-0808">Transferase</keyword>
<feature type="transmembrane region" description="Helical" evidence="24">
    <location>
        <begin position="38"/>
        <end position="57"/>
    </location>
</feature>
<dbReference type="InterPro" id="IPR033718">
    <property type="entry name" value="DAGK_prok"/>
</dbReference>
<dbReference type="STRING" id="45658.VSVS12_00338"/>
<evidence type="ECO:0000256" key="5">
    <source>
        <dbReference type="ARBA" id="ARBA00022475"/>
    </source>
</evidence>
<dbReference type="GO" id="GO:0004143">
    <property type="term" value="F:ATP-dependent diacylglycerol kinase activity"/>
    <property type="evidence" value="ECO:0007669"/>
    <property type="project" value="UniProtKB-EC"/>
</dbReference>
<proteinExistence type="inferred from homology"/>
<keyword evidence="14 23" id="KW-0460">Magnesium</keyword>
<evidence type="ECO:0000256" key="3">
    <source>
        <dbReference type="ARBA" id="ARBA00012133"/>
    </source>
</evidence>